<name>A0A0S4L327_9BACT</name>
<reference evidence="1 2" key="1">
    <citation type="submission" date="2015-10" db="EMBL/GenBank/DDBJ databases">
        <authorList>
            <person name="Gilbert D.G."/>
        </authorList>
    </citation>
    <scope>NUCLEOTIDE SEQUENCE [LARGE SCALE GENOMIC DNA]</scope>
    <source>
        <strain evidence="1">COMA1</strain>
    </source>
</reference>
<sequence length="93" mass="9928">MPNRLTVIQLKQGSSAICSATEGEASTDRATVKLTKGIKWTVPQPIDCLQKQVTLTAVIHDAGVPEKSFAKPMYISGITGNGTTVRLTDKKEG</sequence>
<dbReference type="RefSeq" id="WP_090742457.1">
    <property type="nucleotide sequence ID" value="NZ_CZQA01000001.1"/>
</dbReference>
<dbReference type="Proteomes" id="UP000199032">
    <property type="component" value="Unassembled WGS sequence"/>
</dbReference>
<evidence type="ECO:0000313" key="1">
    <source>
        <dbReference type="EMBL" id="CUS31615.1"/>
    </source>
</evidence>
<gene>
    <name evidence="1" type="ORF">COMA1_10188</name>
</gene>
<protein>
    <submittedName>
        <fullName evidence="1">Uncharacterized protein</fullName>
    </submittedName>
</protein>
<accession>A0A0S4L327</accession>
<keyword evidence="2" id="KW-1185">Reference proteome</keyword>
<dbReference type="STRING" id="1742972.COMA1_10188"/>
<dbReference type="EMBL" id="CZQA01000001">
    <property type="protein sequence ID" value="CUS31615.1"/>
    <property type="molecule type" value="Genomic_DNA"/>
</dbReference>
<dbReference type="AlphaFoldDB" id="A0A0S4L327"/>
<proteinExistence type="predicted"/>
<evidence type="ECO:0000313" key="2">
    <source>
        <dbReference type="Proteomes" id="UP000199032"/>
    </source>
</evidence>
<organism evidence="1 2">
    <name type="scientific">Candidatus Nitrospira nitrosa</name>
    <dbReference type="NCBI Taxonomy" id="1742972"/>
    <lineage>
        <taxon>Bacteria</taxon>
        <taxon>Pseudomonadati</taxon>
        <taxon>Nitrospirota</taxon>
        <taxon>Nitrospiria</taxon>
        <taxon>Nitrospirales</taxon>
        <taxon>Nitrospiraceae</taxon>
        <taxon>Nitrospira</taxon>
    </lineage>
</organism>